<name>A0A8X6F3B0_TRICU</name>
<keyword evidence="2" id="KW-1185">Reference proteome</keyword>
<reference evidence="1" key="1">
    <citation type="submission" date="2020-07" db="EMBL/GenBank/DDBJ databases">
        <title>Multicomponent nature underlies the extraordinary mechanical properties of spider dragline silk.</title>
        <authorList>
            <person name="Kono N."/>
            <person name="Nakamura H."/>
            <person name="Mori M."/>
            <person name="Yoshida Y."/>
            <person name="Ohtoshi R."/>
            <person name="Malay A.D."/>
            <person name="Moran D.A.P."/>
            <person name="Tomita M."/>
            <person name="Numata K."/>
            <person name="Arakawa K."/>
        </authorList>
    </citation>
    <scope>NUCLEOTIDE SEQUENCE</scope>
</reference>
<dbReference type="AlphaFoldDB" id="A0A8X6F3B0"/>
<dbReference type="Proteomes" id="UP000887116">
    <property type="component" value="Unassembled WGS sequence"/>
</dbReference>
<dbReference type="InterPro" id="IPR043128">
    <property type="entry name" value="Rev_trsase/Diguanyl_cyclase"/>
</dbReference>
<evidence type="ECO:0000313" key="2">
    <source>
        <dbReference type="Proteomes" id="UP000887116"/>
    </source>
</evidence>
<dbReference type="Gene3D" id="3.30.70.270">
    <property type="match status" value="1"/>
</dbReference>
<proteinExistence type="predicted"/>
<dbReference type="InterPro" id="IPR043502">
    <property type="entry name" value="DNA/RNA_pol_sf"/>
</dbReference>
<organism evidence="1 2">
    <name type="scientific">Trichonephila clavata</name>
    <name type="common">Joro spider</name>
    <name type="synonym">Nephila clavata</name>
    <dbReference type="NCBI Taxonomy" id="2740835"/>
    <lineage>
        <taxon>Eukaryota</taxon>
        <taxon>Metazoa</taxon>
        <taxon>Ecdysozoa</taxon>
        <taxon>Arthropoda</taxon>
        <taxon>Chelicerata</taxon>
        <taxon>Arachnida</taxon>
        <taxon>Araneae</taxon>
        <taxon>Araneomorphae</taxon>
        <taxon>Entelegynae</taxon>
        <taxon>Araneoidea</taxon>
        <taxon>Nephilidae</taxon>
        <taxon>Trichonephila</taxon>
    </lineage>
</organism>
<evidence type="ECO:0000313" key="1">
    <source>
        <dbReference type="EMBL" id="GFQ69970.1"/>
    </source>
</evidence>
<dbReference type="GO" id="GO:0071897">
    <property type="term" value="P:DNA biosynthetic process"/>
    <property type="evidence" value="ECO:0007669"/>
    <property type="project" value="UniProtKB-ARBA"/>
</dbReference>
<dbReference type="OrthoDB" id="9950135at2759"/>
<dbReference type="SUPFAM" id="SSF56672">
    <property type="entry name" value="DNA/RNA polymerases"/>
    <property type="match status" value="1"/>
</dbReference>
<protein>
    <submittedName>
        <fullName evidence="1">Uncharacterized protein</fullName>
    </submittedName>
</protein>
<sequence>MQEISPLPDCVKIIFVYPRPTTVRELRCFLSLLNFYQQFSLNAAAVQAELHGLIKSAVKKDATPITWTDSLAASIEECKNLILQTTLLFYLSKEQGCPCS</sequence>
<gene>
    <name evidence="1" type="ORF">TNCT_262331</name>
</gene>
<dbReference type="EMBL" id="BMAO01000908">
    <property type="protein sequence ID" value="GFQ69970.1"/>
    <property type="molecule type" value="Genomic_DNA"/>
</dbReference>
<comment type="caution">
    <text evidence="1">The sequence shown here is derived from an EMBL/GenBank/DDBJ whole genome shotgun (WGS) entry which is preliminary data.</text>
</comment>
<accession>A0A8X6F3B0</accession>